<dbReference type="CDD" id="cd00038">
    <property type="entry name" value="CAP_ED"/>
    <property type="match status" value="1"/>
</dbReference>
<feature type="active site" description="Nucleophile" evidence="9">
    <location>
        <position position="356"/>
    </location>
</feature>
<evidence type="ECO:0000256" key="5">
    <source>
        <dbReference type="ARBA" id="ARBA00022963"/>
    </source>
</evidence>
<keyword evidence="6" id="KW-1133">Transmembrane helix</keyword>
<dbReference type="InterPro" id="IPR050301">
    <property type="entry name" value="NTE"/>
</dbReference>
<feature type="domain" description="PNPLA" evidence="11">
    <location>
        <begin position="323"/>
        <end position="488"/>
    </location>
</feature>
<dbReference type="PROSITE" id="PS50042">
    <property type="entry name" value="CNMP_BINDING_3"/>
    <property type="match status" value="1"/>
</dbReference>
<dbReference type="Gene3D" id="2.60.120.10">
    <property type="entry name" value="Jelly Rolls"/>
    <property type="match status" value="1"/>
</dbReference>
<feature type="active site" description="Proton acceptor" evidence="9">
    <location>
        <position position="475"/>
    </location>
</feature>
<feature type="short sequence motif" description="GXGXXG" evidence="9">
    <location>
        <begin position="327"/>
        <end position="332"/>
    </location>
</feature>
<dbReference type="InterPro" id="IPR000595">
    <property type="entry name" value="cNMP-bd_dom"/>
</dbReference>
<dbReference type="RefSeq" id="WP_246434508.1">
    <property type="nucleotide sequence ID" value="NZ_BAABEW010000003.1"/>
</dbReference>
<keyword evidence="7 9" id="KW-0443">Lipid metabolism</keyword>
<keyword evidence="3" id="KW-0812">Transmembrane</keyword>
<dbReference type="Gene3D" id="3.40.1090.10">
    <property type="entry name" value="Cytosolic phospholipase A2 catalytic domain"/>
    <property type="match status" value="2"/>
</dbReference>
<organism evidence="12 13">
    <name type="scientific">Quisquiliibacterium transsilvanicum</name>
    <dbReference type="NCBI Taxonomy" id="1549638"/>
    <lineage>
        <taxon>Bacteria</taxon>
        <taxon>Pseudomonadati</taxon>
        <taxon>Pseudomonadota</taxon>
        <taxon>Betaproteobacteria</taxon>
        <taxon>Burkholderiales</taxon>
        <taxon>Burkholderiaceae</taxon>
        <taxon>Quisquiliibacterium</taxon>
    </lineage>
</organism>
<dbReference type="InterPro" id="IPR018488">
    <property type="entry name" value="cNMP-bd_CS"/>
</dbReference>
<keyword evidence="4 9" id="KW-0378">Hydrolase</keyword>
<feature type="domain" description="Cyclic nucleotide-binding" evidence="10">
    <location>
        <begin position="8"/>
        <end position="128"/>
    </location>
</feature>
<evidence type="ECO:0000256" key="3">
    <source>
        <dbReference type="ARBA" id="ARBA00022692"/>
    </source>
</evidence>
<dbReference type="PANTHER" id="PTHR14226">
    <property type="entry name" value="NEUROPATHY TARGET ESTERASE/SWISS CHEESE D.MELANOGASTER"/>
    <property type="match status" value="1"/>
</dbReference>
<dbReference type="Pfam" id="PF01734">
    <property type="entry name" value="Patatin"/>
    <property type="match status" value="1"/>
</dbReference>
<comment type="similarity">
    <text evidence="2">Belongs to the NTE family.</text>
</comment>
<evidence type="ECO:0000256" key="4">
    <source>
        <dbReference type="ARBA" id="ARBA00022801"/>
    </source>
</evidence>
<dbReference type="SUPFAM" id="SSF52151">
    <property type="entry name" value="FabD/lysophospholipase-like"/>
    <property type="match status" value="1"/>
</dbReference>
<dbReference type="InterPro" id="IPR016035">
    <property type="entry name" value="Acyl_Trfase/lysoPLipase"/>
</dbReference>
<dbReference type="Pfam" id="PF24179">
    <property type="entry name" value="NTE_Ploop"/>
    <property type="match status" value="1"/>
</dbReference>
<accession>A0A7W8HDV9</accession>
<evidence type="ECO:0000256" key="8">
    <source>
        <dbReference type="ARBA" id="ARBA00023136"/>
    </source>
</evidence>
<name>A0A7W8HDV9_9BURK</name>
<protein>
    <submittedName>
        <fullName evidence="12">NTE family protein</fullName>
    </submittedName>
</protein>
<dbReference type="PANTHER" id="PTHR14226:SF29">
    <property type="entry name" value="NEUROPATHY TARGET ESTERASE SWS"/>
    <property type="match status" value="1"/>
</dbReference>
<reference evidence="12 13" key="1">
    <citation type="submission" date="2020-08" db="EMBL/GenBank/DDBJ databases">
        <title>Genomic Encyclopedia of Type Strains, Phase IV (KMG-IV): sequencing the most valuable type-strain genomes for metagenomic binning, comparative biology and taxonomic classification.</title>
        <authorList>
            <person name="Goeker M."/>
        </authorList>
    </citation>
    <scope>NUCLEOTIDE SEQUENCE [LARGE SCALE GENOMIC DNA]</scope>
    <source>
        <strain evidence="12 13">DSM 29781</strain>
    </source>
</reference>
<dbReference type="GO" id="GO:0016042">
    <property type="term" value="P:lipid catabolic process"/>
    <property type="evidence" value="ECO:0007669"/>
    <property type="project" value="UniProtKB-UniRule"/>
</dbReference>
<dbReference type="SMART" id="SM00100">
    <property type="entry name" value="cNMP"/>
    <property type="match status" value="1"/>
</dbReference>
<proteinExistence type="inferred from homology"/>
<sequence length="621" mass="68989">MRHHLQAFFADVAPEAVDRFREHLTWVDIRGGETLLQQGDPGDALYLLVSGRLRTYVTDEDGAQRMLREVPRGEIVGEMSLYTGEPRSATVVAIRDSVLARLGKEEFDRLLLSSGQVSVALTRQIIRRLRTDGSAPAANRPVTIGLIPVTDGVETMDFAQRLGARMGAHGRVRVLDSGSIEHELQRIGADVRQLGEPEFQQQVALLLDKIEADNDFVLLVGDDAPTDWTRRCTRHADELLLLADAGAEPRLHPTEERLLMERPPKTEAAEVLVLLHPAQTRSPRNTAAWLARRPVADHLHIRPSLDRDMGRLARIQSRTAVGLVLAGGGARGFAHLGVYRALQEQGVEVDYVGGTSMGAVMGTYVASGHPLEVVAQSVRRSFRSNPTGDYNVLPLLSLIKGGRLRRVITAAVHDLFGFDADIEDLWINFFCVTTNYSRASEHVLRHGNITKSLLASVAIPGALPPVLRDGELFCDGGTFNNFPVDVMARMRGVGKVIGIDLSNANPRRIELEEMPSAWSMFRDRFRGRNRRRFRLPSLASYLMNVTILYSVSRQRQARRQTDLYFNPPLHRIGMLQWHRHEQIAEQGYAHAKQVLAGLSEGEFGALQRAVATLDRPEPSSA</sequence>
<dbReference type="InterPro" id="IPR018490">
    <property type="entry name" value="cNMP-bd_dom_sf"/>
</dbReference>
<dbReference type="InterPro" id="IPR014710">
    <property type="entry name" value="RmlC-like_jellyroll"/>
</dbReference>
<comment type="caution">
    <text evidence="12">The sequence shown here is derived from an EMBL/GenBank/DDBJ whole genome shotgun (WGS) entry which is preliminary data.</text>
</comment>
<dbReference type="PROSITE" id="PS01237">
    <property type="entry name" value="UPF0028"/>
    <property type="match status" value="1"/>
</dbReference>
<dbReference type="PRINTS" id="PR00103">
    <property type="entry name" value="CAMPKINASE"/>
</dbReference>
<dbReference type="Pfam" id="PF00027">
    <property type="entry name" value="cNMP_binding"/>
    <property type="match status" value="1"/>
</dbReference>
<dbReference type="GO" id="GO:0004622">
    <property type="term" value="F:phosphatidylcholine lysophospholipase activity"/>
    <property type="evidence" value="ECO:0007669"/>
    <property type="project" value="InterPro"/>
</dbReference>
<dbReference type="GO" id="GO:0046470">
    <property type="term" value="P:phosphatidylcholine metabolic process"/>
    <property type="evidence" value="ECO:0007669"/>
    <property type="project" value="InterPro"/>
</dbReference>
<dbReference type="InterPro" id="IPR002641">
    <property type="entry name" value="PNPLA_dom"/>
</dbReference>
<dbReference type="InterPro" id="IPR001423">
    <property type="entry name" value="LysoPLipase_patatin_CS"/>
</dbReference>
<dbReference type="SUPFAM" id="SSF51206">
    <property type="entry name" value="cAMP-binding domain-like"/>
    <property type="match status" value="1"/>
</dbReference>
<dbReference type="AlphaFoldDB" id="A0A7W8HDV9"/>
<feature type="short sequence motif" description="DGA/G" evidence="9">
    <location>
        <begin position="475"/>
        <end position="477"/>
    </location>
</feature>
<dbReference type="PROSITE" id="PS51635">
    <property type="entry name" value="PNPLA"/>
    <property type="match status" value="1"/>
</dbReference>
<keyword evidence="5 9" id="KW-0442">Lipid degradation</keyword>
<evidence type="ECO:0000313" key="13">
    <source>
        <dbReference type="Proteomes" id="UP000532440"/>
    </source>
</evidence>
<comment type="subcellular location">
    <subcellularLocation>
        <location evidence="1">Membrane</location>
    </subcellularLocation>
</comment>
<feature type="short sequence motif" description="GXSXG" evidence="9">
    <location>
        <begin position="354"/>
        <end position="358"/>
    </location>
</feature>
<evidence type="ECO:0000259" key="10">
    <source>
        <dbReference type="PROSITE" id="PS50042"/>
    </source>
</evidence>
<gene>
    <name evidence="12" type="ORF">HNQ70_000092</name>
</gene>
<keyword evidence="8" id="KW-0472">Membrane</keyword>
<evidence type="ECO:0000256" key="1">
    <source>
        <dbReference type="ARBA" id="ARBA00004370"/>
    </source>
</evidence>
<evidence type="ECO:0000256" key="6">
    <source>
        <dbReference type="ARBA" id="ARBA00022989"/>
    </source>
</evidence>
<dbReference type="PROSITE" id="PS00889">
    <property type="entry name" value="CNMP_BINDING_2"/>
    <property type="match status" value="1"/>
</dbReference>
<dbReference type="InterPro" id="IPR056556">
    <property type="entry name" value="NTE1_P-loop_dom"/>
</dbReference>
<evidence type="ECO:0000256" key="7">
    <source>
        <dbReference type="ARBA" id="ARBA00023098"/>
    </source>
</evidence>
<dbReference type="GO" id="GO:0016020">
    <property type="term" value="C:membrane"/>
    <property type="evidence" value="ECO:0007669"/>
    <property type="project" value="UniProtKB-SubCell"/>
</dbReference>
<dbReference type="CDD" id="cd07205">
    <property type="entry name" value="Pat_PNPLA6_PNPLA7_NTE1_like"/>
    <property type="match status" value="1"/>
</dbReference>
<evidence type="ECO:0000313" key="12">
    <source>
        <dbReference type="EMBL" id="MBB5270108.1"/>
    </source>
</evidence>
<keyword evidence="13" id="KW-1185">Reference proteome</keyword>
<dbReference type="Proteomes" id="UP000532440">
    <property type="component" value="Unassembled WGS sequence"/>
</dbReference>
<evidence type="ECO:0000256" key="9">
    <source>
        <dbReference type="PROSITE-ProRule" id="PRU01161"/>
    </source>
</evidence>
<evidence type="ECO:0000259" key="11">
    <source>
        <dbReference type="PROSITE" id="PS51635"/>
    </source>
</evidence>
<evidence type="ECO:0000256" key="2">
    <source>
        <dbReference type="ARBA" id="ARBA00006636"/>
    </source>
</evidence>
<dbReference type="EMBL" id="JACHGB010000001">
    <property type="protein sequence ID" value="MBB5270108.1"/>
    <property type="molecule type" value="Genomic_DNA"/>
</dbReference>